<evidence type="ECO:0000259" key="2">
    <source>
        <dbReference type="Pfam" id="PF20151"/>
    </source>
</evidence>
<dbReference type="EMBL" id="CYGV01000080">
    <property type="protein sequence ID" value="CUA67297.1"/>
    <property type="molecule type" value="Genomic_DNA"/>
</dbReference>
<accession>A0A0K6FME3</accession>
<dbReference type="SUPFAM" id="SSF52047">
    <property type="entry name" value="RNI-like"/>
    <property type="match status" value="1"/>
</dbReference>
<dbReference type="InterPro" id="IPR045340">
    <property type="entry name" value="DUF6533"/>
</dbReference>
<feature type="transmembrane region" description="Helical" evidence="1">
    <location>
        <begin position="436"/>
        <end position="459"/>
    </location>
</feature>
<feature type="transmembrane region" description="Helical" evidence="1">
    <location>
        <begin position="356"/>
        <end position="377"/>
    </location>
</feature>
<feature type="domain" description="DUF6533" evidence="2">
    <location>
        <begin position="26"/>
        <end position="71"/>
    </location>
</feature>
<gene>
    <name evidence="3" type="ORF">RSOLAG22IIIB_07338</name>
</gene>
<name>A0A0K6FME3_9AGAM</name>
<proteinExistence type="predicted"/>
<feature type="transmembrane region" description="Helical" evidence="1">
    <location>
        <begin position="389"/>
        <end position="416"/>
    </location>
</feature>
<keyword evidence="4" id="KW-1185">Reference proteome</keyword>
<keyword evidence="1" id="KW-1133">Transmembrane helix</keyword>
<feature type="transmembrane region" description="Helical" evidence="1">
    <location>
        <begin position="223"/>
        <end position="242"/>
    </location>
</feature>
<reference evidence="3 4" key="1">
    <citation type="submission" date="2015-07" db="EMBL/GenBank/DDBJ databases">
        <authorList>
            <person name="Noorani M."/>
        </authorList>
    </citation>
    <scope>NUCLEOTIDE SEQUENCE [LARGE SCALE GENOMIC DNA]</scope>
    <source>
        <strain evidence="3">BBA 69670</strain>
    </source>
</reference>
<dbReference type="Proteomes" id="UP000044841">
    <property type="component" value="Unassembled WGS sequence"/>
</dbReference>
<keyword evidence="1" id="KW-0472">Membrane</keyword>
<feature type="domain" description="DUF6533" evidence="2">
    <location>
        <begin position="282"/>
        <end position="324"/>
    </location>
</feature>
<feature type="transmembrane region" description="Helical" evidence="1">
    <location>
        <begin position="504"/>
        <end position="524"/>
    </location>
</feature>
<protein>
    <submittedName>
        <fullName evidence="3">Putative FBD-associated F-box protein At5g56410 [Arabidopsis thaliana]</fullName>
    </submittedName>
</protein>
<keyword evidence="1" id="KW-0812">Transmembrane</keyword>
<feature type="transmembrane region" description="Helical" evidence="1">
    <location>
        <begin position="181"/>
        <end position="203"/>
    </location>
</feature>
<sequence length="1153" mass="131266">MPSASQYKPFLDLINAIHLQAETARYLAISGIALLLYDWLTTLDEEVKYIWGRKWTLARMVYHLNRVLPLLLIGFDTQRIVCTGAFYPSDVSIKLAPQPKIWEKLIAVTVRLTIGLQHPTSNGPLQLPRSFVAGHYTAKNGFYVGHATLEATININKTTALVNPLPELLQGCLVSVPNKIWLAYFSGVLYEVVVFCLIVWRIWYLGDGLGLTPLMRQLLNNGAWYFAVNLALMLFSCVGSAYPSTIIMANGSGYATNRTIKYNVQPNFFLHARIREPGSGSLSGLTLLVYDWLTTLDKEMKYIWGRKWSFARVVYHLNRVLPLLLLGTILIPNILFAPSHYSAMVRAPFYVMCKRIILTYSYGVVALLAILCATSIIRCWALYGQLWVIWLLIPALIITVGHALAQVTLNIGNTVYLSNPLPGVLEGCLVMLPSNIWLAYLSGVLYESLVFGLLVWRIWCLSNGVGLTPLLLQLLKHGASFFAVNFGLMLISCVGSGFTKTIIIVNVSGVLTALSSIMCSRIFFSMYEFANLERGIHHITVCPPVVEPTETAVSALGELETRVNLTSSFIIVRLATHLIAHGCYRIVVAIWSLSDRYRTLRYMFEDLENARKRLQVALEQYLAACTTVRNHAKRPMFGHSQEHSTRMADELAAIIACKKKIARAKKCISQAINHSPFVARINSLPDEILGHIFQLAIGLQPCFTDINNPDIKKERKRVAFAQVPERLSHVCCRWRRLAFSLPTLWQHIDINMDATDVIARAKARTARTGQRLLDVHIFGSLLDDELEEWLALVGPRIKSLTLIVCDESMTYEPVLISCFKHCSPGTLSHLTIWKEIATNPPYDDLTLDLWDRVDGHLEFEDLFLRIESLRLRQLYVDWPSNIYRGLSELHLGSHQSSHSELLEVSVQQLVDILQTNPKLRVLRLDVKIVGTEEDMEEVSQTIPVHLDDLEVLDLSTQSREPNLEQLEFILPLISPGTQPLQFTLDDLDDERYLILQTVVQEFFSRSNVTRLKLMYQEDYRELDFDLLSHLAPQLGHLVLDHYSWHEYRDSYVGTSPRFHERDNSAPNFRIEYLYLLHNEVDLQSCPKLLKGLVHPPRVLVFWKCRFTEDKEDVFKKEKIRDAFKDVCQDVRILKWDAPKPPDDWASDTMPCVY</sequence>
<dbReference type="Gene3D" id="1.20.1280.50">
    <property type="match status" value="1"/>
</dbReference>
<evidence type="ECO:0000256" key="1">
    <source>
        <dbReference type="SAM" id="Phobius"/>
    </source>
</evidence>
<feature type="transmembrane region" description="Helical" evidence="1">
    <location>
        <begin position="479"/>
        <end position="498"/>
    </location>
</feature>
<dbReference type="Pfam" id="PF20151">
    <property type="entry name" value="DUF6533"/>
    <property type="match status" value="2"/>
</dbReference>
<feature type="transmembrane region" description="Helical" evidence="1">
    <location>
        <begin position="316"/>
        <end position="336"/>
    </location>
</feature>
<evidence type="ECO:0000313" key="3">
    <source>
        <dbReference type="EMBL" id="CUA67297.1"/>
    </source>
</evidence>
<evidence type="ECO:0000313" key="4">
    <source>
        <dbReference type="Proteomes" id="UP000044841"/>
    </source>
</evidence>
<dbReference type="AlphaFoldDB" id="A0A0K6FME3"/>
<organism evidence="3 4">
    <name type="scientific">Rhizoctonia solani</name>
    <dbReference type="NCBI Taxonomy" id="456999"/>
    <lineage>
        <taxon>Eukaryota</taxon>
        <taxon>Fungi</taxon>
        <taxon>Dikarya</taxon>
        <taxon>Basidiomycota</taxon>
        <taxon>Agaricomycotina</taxon>
        <taxon>Agaricomycetes</taxon>
        <taxon>Cantharellales</taxon>
        <taxon>Ceratobasidiaceae</taxon>
        <taxon>Rhizoctonia</taxon>
    </lineage>
</organism>